<evidence type="ECO:0000256" key="1">
    <source>
        <dbReference type="SAM" id="Phobius"/>
    </source>
</evidence>
<keyword evidence="1" id="KW-0472">Membrane</keyword>
<keyword evidence="1" id="KW-1133">Transmembrane helix</keyword>
<comment type="caution">
    <text evidence="2">The sequence shown here is derived from an EMBL/GenBank/DDBJ whole genome shotgun (WGS) entry which is preliminary data.</text>
</comment>
<keyword evidence="3" id="KW-1185">Reference proteome</keyword>
<reference evidence="3" key="1">
    <citation type="journal article" date="2015" name="Nat. Genet.">
        <title>The genome and transcriptome of the zoonotic hookworm Ancylostoma ceylanicum identify infection-specific gene families.</title>
        <authorList>
            <person name="Schwarz E.M."/>
            <person name="Hu Y."/>
            <person name="Antoshechkin I."/>
            <person name="Miller M.M."/>
            <person name="Sternberg P.W."/>
            <person name="Aroian R.V."/>
        </authorList>
    </citation>
    <scope>NUCLEOTIDE SEQUENCE</scope>
    <source>
        <strain evidence="3">HY135</strain>
    </source>
</reference>
<gene>
    <name evidence="2" type="primary">Acey_s0251.g167</name>
    <name evidence="2" type="ORF">Y032_0251g167</name>
</gene>
<name>A0A016SBW5_9BILA</name>
<protein>
    <submittedName>
        <fullName evidence="2">Uncharacterized protein</fullName>
    </submittedName>
</protein>
<evidence type="ECO:0000313" key="2">
    <source>
        <dbReference type="EMBL" id="EYB88158.1"/>
    </source>
</evidence>
<accession>A0A016SBW5</accession>
<dbReference type="AlphaFoldDB" id="A0A016SBW5"/>
<proteinExistence type="predicted"/>
<organism evidence="2 3">
    <name type="scientific">Ancylostoma ceylanicum</name>
    <dbReference type="NCBI Taxonomy" id="53326"/>
    <lineage>
        <taxon>Eukaryota</taxon>
        <taxon>Metazoa</taxon>
        <taxon>Ecdysozoa</taxon>
        <taxon>Nematoda</taxon>
        <taxon>Chromadorea</taxon>
        <taxon>Rhabditida</taxon>
        <taxon>Rhabditina</taxon>
        <taxon>Rhabditomorpha</taxon>
        <taxon>Strongyloidea</taxon>
        <taxon>Ancylostomatidae</taxon>
        <taxon>Ancylostomatinae</taxon>
        <taxon>Ancylostoma</taxon>
    </lineage>
</organism>
<keyword evidence="1" id="KW-0812">Transmembrane</keyword>
<dbReference type="OrthoDB" id="5816749at2759"/>
<dbReference type="Proteomes" id="UP000024635">
    <property type="component" value="Unassembled WGS sequence"/>
</dbReference>
<dbReference type="EMBL" id="JARK01001587">
    <property type="protein sequence ID" value="EYB88158.1"/>
    <property type="molecule type" value="Genomic_DNA"/>
</dbReference>
<feature type="transmembrane region" description="Helical" evidence="1">
    <location>
        <begin position="86"/>
        <end position="114"/>
    </location>
</feature>
<sequence>MISTSKCMKEFEKIEPEISATVQQGRYFRRTSSQNQKASMNLSKTATIILLITVQLLFLIPGIAMMRYFRDLLPELPTRFSIIPYVFYSIEVAAVFLVGLAAVVIYADVVFPLVMLSSAEILK</sequence>
<feature type="transmembrane region" description="Helical" evidence="1">
    <location>
        <begin position="46"/>
        <end position="66"/>
    </location>
</feature>
<evidence type="ECO:0000313" key="3">
    <source>
        <dbReference type="Proteomes" id="UP000024635"/>
    </source>
</evidence>